<accession>A0A143BFK8</accession>
<dbReference type="AlphaFoldDB" id="A0A143BFK8"/>
<organism evidence="2 3">
    <name type="scientific">Gemmatimonas phototrophica</name>
    <dbReference type="NCBI Taxonomy" id="1379270"/>
    <lineage>
        <taxon>Bacteria</taxon>
        <taxon>Pseudomonadati</taxon>
        <taxon>Gemmatimonadota</taxon>
        <taxon>Gemmatimonadia</taxon>
        <taxon>Gemmatimonadales</taxon>
        <taxon>Gemmatimonadaceae</taxon>
        <taxon>Gemmatimonas</taxon>
    </lineage>
</organism>
<gene>
    <name evidence="2" type="ORF">GEMMAAP_00985</name>
</gene>
<evidence type="ECO:0000256" key="1">
    <source>
        <dbReference type="SAM" id="SignalP"/>
    </source>
</evidence>
<feature type="chain" id="PRO_5007506700" evidence="1">
    <location>
        <begin position="22"/>
        <end position="150"/>
    </location>
</feature>
<dbReference type="eggNOG" id="ENOG5031JIA">
    <property type="taxonomic scope" value="Bacteria"/>
</dbReference>
<dbReference type="RefSeq" id="WP_026849072.1">
    <property type="nucleotide sequence ID" value="NZ_CP011454.1"/>
</dbReference>
<dbReference type="Proteomes" id="UP000076404">
    <property type="component" value="Chromosome"/>
</dbReference>
<proteinExistence type="predicted"/>
<feature type="signal peptide" evidence="1">
    <location>
        <begin position="1"/>
        <end position="21"/>
    </location>
</feature>
<dbReference type="OrthoDB" id="9912123at2"/>
<reference evidence="2 3" key="1">
    <citation type="journal article" date="2014" name="Proc. Natl. Acad. Sci. U.S.A.">
        <title>Functional type 2 photosynthetic reaction centers found in the rare bacterial phylum Gemmatimonadetes.</title>
        <authorList>
            <person name="Zeng Y."/>
            <person name="Feng F."/>
            <person name="Medova H."/>
            <person name="Dean J."/>
            <person name="Koblizek M."/>
        </authorList>
    </citation>
    <scope>NUCLEOTIDE SEQUENCE [LARGE SCALE GENOMIC DNA]</scope>
    <source>
        <strain evidence="2 3">AP64</strain>
    </source>
</reference>
<reference evidence="2 3" key="2">
    <citation type="journal article" date="2016" name="Environ. Microbiol. Rep.">
        <title>Metagenomic evidence for the presence of phototrophic Gemmatimonadetes bacteria in diverse environments.</title>
        <authorList>
            <person name="Zeng Y."/>
            <person name="Baumbach J."/>
            <person name="Barbosa E.G."/>
            <person name="Azevedo V."/>
            <person name="Zhang C."/>
            <person name="Koblizek M."/>
        </authorList>
    </citation>
    <scope>NUCLEOTIDE SEQUENCE [LARGE SCALE GENOMIC DNA]</scope>
    <source>
        <strain evidence="2 3">AP64</strain>
    </source>
</reference>
<keyword evidence="1" id="KW-0732">Signal</keyword>
<keyword evidence="3" id="KW-1185">Reference proteome</keyword>
<sequence length="150" mass="15442">MTPKTLGILAAFLLCSACSDAPSDQVADTALPPTDAVASALPTLPKFGDVVPDSGPPVQQVRSAAGVRLVMDPAPGDQINALQPPVLVLANGQRLLFAGSAVTKDSAYFVGEVALSVPAATLPLRGELTTSYCRKGENLCRTAKRQIAAE</sequence>
<dbReference type="EMBL" id="CP011454">
    <property type="protein sequence ID" value="AMW03799.1"/>
    <property type="molecule type" value="Genomic_DNA"/>
</dbReference>
<protein>
    <submittedName>
        <fullName evidence="2">Uncharacterized protein</fullName>
    </submittedName>
</protein>
<evidence type="ECO:0000313" key="3">
    <source>
        <dbReference type="Proteomes" id="UP000076404"/>
    </source>
</evidence>
<evidence type="ECO:0000313" key="2">
    <source>
        <dbReference type="EMBL" id="AMW03799.1"/>
    </source>
</evidence>
<name>A0A143BFK8_9BACT</name>
<dbReference type="KEGG" id="gph:GEMMAAP_00985"/>